<protein>
    <submittedName>
        <fullName evidence="1">2600_t:CDS:1</fullName>
    </submittedName>
</protein>
<reference evidence="1" key="1">
    <citation type="submission" date="2021-06" db="EMBL/GenBank/DDBJ databases">
        <authorList>
            <person name="Kallberg Y."/>
            <person name="Tangrot J."/>
            <person name="Rosling A."/>
        </authorList>
    </citation>
    <scope>NUCLEOTIDE SEQUENCE</scope>
    <source>
        <strain evidence="1">28 12/20/2015</strain>
    </source>
</reference>
<keyword evidence="2" id="KW-1185">Reference proteome</keyword>
<gene>
    <name evidence="1" type="ORF">SPELUC_LOCUS14133</name>
</gene>
<proteinExistence type="predicted"/>
<feature type="non-terminal residue" evidence="1">
    <location>
        <position position="1"/>
    </location>
</feature>
<feature type="non-terminal residue" evidence="1">
    <location>
        <position position="98"/>
    </location>
</feature>
<dbReference type="Proteomes" id="UP000789366">
    <property type="component" value="Unassembled WGS sequence"/>
</dbReference>
<organism evidence="1 2">
    <name type="scientific">Cetraspora pellucida</name>
    <dbReference type="NCBI Taxonomy" id="1433469"/>
    <lineage>
        <taxon>Eukaryota</taxon>
        <taxon>Fungi</taxon>
        <taxon>Fungi incertae sedis</taxon>
        <taxon>Mucoromycota</taxon>
        <taxon>Glomeromycotina</taxon>
        <taxon>Glomeromycetes</taxon>
        <taxon>Diversisporales</taxon>
        <taxon>Gigasporaceae</taxon>
        <taxon>Cetraspora</taxon>
    </lineage>
</organism>
<accession>A0ACA9QHU3</accession>
<sequence>GRMYYGALILVSCDTPARNKICGFSSHSSKHACFKCKKIFKANDTSDQSNIDNYSLFDQYGQLSDNSESYLVLKRIIKASALELCSEYFGSDFTCSDL</sequence>
<evidence type="ECO:0000313" key="1">
    <source>
        <dbReference type="EMBL" id="CAG8745949.1"/>
    </source>
</evidence>
<evidence type="ECO:0000313" key="2">
    <source>
        <dbReference type="Proteomes" id="UP000789366"/>
    </source>
</evidence>
<comment type="caution">
    <text evidence="1">The sequence shown here is derived from an EMBL/GenBank/DDBJ whole genome shotgun (WGS) entry which is preliminary data.</text>
</comment>
<name>A0ACA9QHU3_9GLOM</name>
<dbReference type="EMBL" id="CAJVPW010040293">
    <property type="protein sequence ID" value="CAG8745949.1"/>
    <property type="molecule type" value="Genomic_DNA"/>
</dbReference>